<accession>A0A9W9YXU1</accession>
<evidence type="ECO:0000313" key="3">
    <source>
        <dbReference type="Proteomes" id="UP001163046"/>
    </source>
</evidence>
<dbReference type="GO" id="GO:0005769">
    <property type="term" value="C:early endosome"/>
    <property type="evidence" value="ECO:0007669"/>
    <property type="project" value="TreeGrafter"/>
</dbReference>
<evidence type="ECO:0000313" key="2">
    <source>
        <dbReference type="EMBL" id="KAJ7371335.1"/>
    </source>
</evidence>
<organism evidence="2 3">
    <name type="scientific">Desmophyllum pertusum</name>
    <dbReference type="NCBI Taxonomy" id="174260"/>
    <lineage>
        <taxon>Eukaryota</taxon>
        <taxon>Metazoa</taxon>
        <taxon>Cnidaria</taxon>
        <taxon>Anthozoa</taxon>
        <taxon>Hexacorallia</taxon>
        <taxon>Scleractinia</taxon>
        <taxon>Caryophylliina</taxon>
        <taxon>Caryophylliidae</taxon>
        <taxon>Desmophyllum</taxon>
    </lineage>
</organism>
<dbReference type="OrthoDB" id="5772781at2759"/>
<feature type="domain" description="PXA" evidence="1">
    <location>
        <begin position="1"/>
        <end position="32"/>
    </location>
</feature>
<name>A0A9W9YXU1_9CNID</name>
<dbReference type="AlphaFoldDB" id="A0A9W9YXU1"/>
<sequence length="74" mass="8305">MIATCVLFPTVSMVCDPDYINQTIAWLCTDSTFTREAFMTMIREGLATVEDVEGTKDKVELEIAKLRAHDSETT</sequence>
<feature type="non-terminal residue" evidence="2">
    <location>
        <position position="1"/>
    </location>
</feature>
<evidence type="ECO:0000259" key="1">
    <source>
        <dbReference type="PROSITE" id="PS51207"/>
    </source>
</evidence>
<dbReference type="EMBL" id="MU826848">
    <property type="protein sequence ID" value="KAJ7371335.1"/>
    <property type="molecule type" value="Genomic_DNA"/>
</dbReference>
<keyword evidence="3" id="KW-1185">Reference proteome</keyword>
<dbReference type="InterPro" id="IPR003114">
    <property type="entry name" value="Phox_assoc"/>
</dbReference>
<comment type="caution">
    <text evidence="2">The sequence shown here is derived from an EMBL/GenBank/DDBJ whole genome shotgun (WGS) entry which is preliminary data.</text>
</comment>
<dbReference type="PANTHER" id="PTHR22775:SF3">
    <property type="entry name" value="SORTING NEXIN-13"/>
    <property type="match status" value="1"/>
</dbReference>
<reference evidence="2" key="1">
    <citation type="submission" date="2023-01" db="EMBL/GenBank/DDBJ databases">
        <title>Genome assembly of the deep-sea coral Lophelia pertusa.</title>
        <authorList>
            <person name="Herrera S."/>
            <person name="Cordes E."/>
        </authorList>
    </citation>
    <scope>NUCLEOTIDE SEQUENCE</scope>
    <source>
        <strain evidence="2">USNM1676648</strain>
        <tissue evidence="2">Polyp</tissue>
    </source>
</reference>
<dbReference type="GO" id="GO:0035091">
    <property type="term" value="F:phosphatidylinositol binding"/>
    <property type="evidence" value="ECO:0007669"/>
    <property type="project" value="TreeGrafter"/>
</dbReference>
<dbReference type="PANTHER" id="PTHR22775">
    <property type="entry name" value="SORTING NEXIN"/>
    <property type="match status" value="1"/>
</dbReference>
<dbReference type="Proteomes" id="UP001163046">
    <property type="component" value="Unassembled WGS sequence"/>
</dbReference>
<gene>
    <name evidence="2" type="primary">SNX13_4</name>
    <name evidence="2" type="ORF">OS493_026433</name>
</gene>
<dbReference type="PROSITE" id="PS51207">
    <property type="entry name" value="PXA"/>
    <property type="match status" value="1"/>
</dbReference>
<protein>
    <submittedName>
        <fullName evidence="2">Sorting nexin 13</fullName>
    </submittedName>
</protein>
<proteinExistence type="predicted"/>